<sequence length="206" mass="23411">MVTKKNNKSKSTNKKKTTDEVKDKNIPKLKSEYFNQVVPEMMKEFSFTNKLRTPIVEKVVVNIGLGEALTSSNVIEAAKNDLQLITGQRPIEKKAKKSVANFKLREGQVIGLSVTLRSKNMWHFLDRLLNIALPRVRDFRGVSNKSFDGNGNYSLGLSEQVMFPEIDYNEIDKLRGLQINIVTTTFNDSESKKLLELLGMPFEDIN</sequence>
<protein>
    <recommendedName>
        <fullName evidence="8">50S ribosomal protein L5</fullName>
    </recommendedName>
</protein>
<dbReference type="PANTHER" id="PTHR11994">
    <property type="entry name" value="60S RIBOSOMAL PROTEIN L11-RELATED"/>
    <property type="match status" value="1"/>
</dbReference>
<dbReference type="InterPro" id="IPR020930">
    <property type="entry name" value="Ribosomal_uL5_bac-type"/>
</dbReference>
<name>A0A382JBC4_9ZZZZ</name>
<dbReference type="PIRSF" id="PIRSF002161">
    <property type="entry name" value="Ribosomal_L5"/>
    <property type="match status" value="1"/>
</dbReference>
<dbReference type="SUPFAM" id="SSF55282">
    <property type="entry name" value="RL5-like"/>
    <property type="match status" value="1"/>
</dbReference>
<dbReference type="HAMAP" id="MF_01333_B">
    <property type="entry name" value="Ribosomal_uL5_B"/>
    <property type="match status" value="1"/>
</dbReference>
<gene>
    <name evidence="7" type="ORF">METZ01_LOCUS261431</name>
</gene>
<dbReference type="GO" id="GO:0003735">
    <property type="term" value="F:structural constituent of ribosome"/>
    <property type="evidence" value="ECO:0007669"/>
    <property type="project" value="InterPro"/>
</dbReference>
<feature type="region of interest" description="Disordered" evidence="4">
    <location>
        <begin position="1"/>
        <end position="22"/>
    </location>
</feature>
<evidence type="ECO:0000259" key="5">
    <source>
        <dbReference type="Pfam" id="PF00281"/>
    </source>
</evidence>
<dbReference type="NCBIfam" id="NF000585">
    <property type="entry name" value="PRK00010.1"/>
    <property type="match status" value="1"/>
</dbReference>
<dbReference type="InterPro" id="IPR031309">
    <property type="entry name" value="Ribosomal_uL5_C"/>
</dbReference>
<dbReference type="Pfam" id="PF00281">
    <property type="entry name" value="Ribosomal_L5"/>
    <property type="match status" value="1"/>
</dbReference>
<evidence type="ECO:0000313" key="7">
    <source>
        <dbReference type="EMBL" id="SVC08577.1"/>
    </source>
</evidence>
<evidence type="ECO:0000256" key="3">
    <source>
        <dbReference type="ARBA" id="ARBA00023274"/>
    </source>
</evidence>
<dbReference type="InterPro" id="IPR031310">
    <property type="entry name" value="Ribosomal_uL5_N"/>
</dbReference>
<dbReference type="Pfam" id="PF00673">
    <property type="entry name" value="Ribosomal_L5_C"/>
    <property type="match status" value="1"/>
</dbReference>
<evidence type="ECO:0000259" key="6">
    <source>
        <dbReference type="Pfam" id="PF00673"/>
    </source>
</evidence>
<dbReference type="Gene3D" id="3.30.1440.10">
    <property type="match status" value="1"/>
</dbReference>
<dbReference type="EMBL" id="UINC01072731">
    <property type="protein sequence ID" value="SVC08577.1"/>
    <property type="molecule type" value="Genomic_DNA"/>
</dbReference>
<dbReference type="GO" id="GO:0006412">
    <property type="term" value="P:translation"/>
    <property type="evidence" value="ECO:0007669"/>
    <property type="project" value="InterPro"/>
</dbReference>
<reference evidence="7" key="1">
    <citation type="submission" date="2018-05" db="EMBL/GenBank/DDBJ databases">
        <authorList>
            <person name="Lanie J.A."/>
            <person name="Ng W.-L."/>
            <person name="Kazmierczak K.M."/>
            <person name="Andrzejewski T.M."/>
            <person name="Davidsen T.M."/>
            <person name="Wayne K.J."/>
            <person name="Tettelin H."/>
            <person name="Glass J.I."/>
            <person name="Rusch D."/>
            <person name="Podicherti R."/>
            <person name="Tsui H.-C.T."/>
            <person name="Winkler M.E."/>
        </authorList>
    </citation>
    <scope>NUCLEOTIDE SEQUENCE</scope>
</reference>
<proteinExistence type="inferred from homology"/>
<dbReference type="AlphaFoldDB" id="A0A382JBC4"/>
<dbReference type="FunFam" id="3.30.1440.10:FF:000001">
    <property type="entry name" value="50S ribosomal protein L5"/>
    <property type="match status" value="1"/>
</dbReference>
<feature type="domain" description="Large ribosomal subunit protein uL5 C-terminal" evidence="6">
    <location>
        <begin position="110"/>
        <end position="202"/>
    </location>
</feature>
<evidence type="ECO:0000256" key="4">
    <source>
        <dbReference type="SAM" id="MobiDB-lite"/>
    </source>
</evidence>
<evidence type="ECO:0000256" key="1">
    <source>
        <dbReference type="ARBA" id="ARBA00008553"/>
    </source>
</evidence>
<feature type="compositionally biased region" description="Basic residues" evidence="4">
    <location>
        <begin position="1"/>
        <end position="15"/>
    </location>
</feature>
<dbReference type="InterPro" id="IPR002132">
    <property type="entry name" value="Ribosomal_uL5"/>
</dbReference>
<evidence type="ECO:0000256" key="2">
    <source>
        <dbReference type="ARBA" id="ARBA00022980"/>
    </source>
</evidence>
<accession>A0A382JBC4</accession>
<evidence type="ECO:0008006" key="8">
    <source>
        <dbReference type="Google" id="ProtNLM"/>
    </source>
</evidence>
<feature type="domain" description="Large ribosomal subunit protein uL5 N-terminal" evidence="5">
    <location>
        <begin position="49"/>
        <end position="105"/>
    </location>
</feature>
<comment type="similarity">
    <text evidence="1">Belongs to the universal ribosomal protein uL5 family.</text>
</comment>
<dbReference type="GO" id="GO:1990904">
    <property type="term" value="C:ribonucleoprotein complex"/>
    <property type="evidence" value="ECO:0007669"/>
    <property type="project" value="UniProtKB-KW"/>
</dbReference>
<dbReference type="GO" id="GO:0005840">
    <property type="term" value="C:ribosome"/>
    <property type="evidence" value="ECO:0007669"/>
    <property type="project" value="UniProtKB-KW"/>
</dbReference>
<keyword evidence="3" id="KW-0687">Ribonucleoprotein</keyword>
<dbReference type="InterPro" id="IPR022803">
    <property type="entry name" value="Ribosomal_uL5_dom_sf"/>
</dbReference>
<keyword evidence="2" id="KW-0689">Ribosomal protein</keyword>
<organism evidence="7">
    <name type="scientific">marine metagenome</name>
    <dbReference type="NCBI Taxonomy" id="408172"/>
    <lineage>
        <taxon>unclassified sequences</taxon>
        <taxon>metagenomes</taxon>
        <taxon>ecological metagenomes</taxon>
    </lineage>
</organism>